<feature type="domain" description="DUF305" evidence="3">
    <location>
        <begin position="83"/>
        <end position="251"/>
    </location>
</feature>
<gene>
    <name evidence="4" type="ORF">GCM10023153_27500</name>
</gene>
<dbReference type="Gene3D" id="1.20.1260.10">
    <property type="match status" value="1"/>
</dbReference>
<dbReference type="Pfam" id="PF03713">
    <property type="entry name" value="DUF305"/>
    <property type="match status" value="1"/>
</dbReference>
<evidence type="ECO:0000256" key="1">
    <source>
        <dbReference type="SAM" id="MobiDB-lite"/>
    </source>
</evidence>
<keyword evidence="2" id="KW-1133">Transmembrane helix</keyword>
<dbReference type="InterPro" id="IPR005183">
    <property type="entry name" value="DUF305_CopM-like"/>
</dbReference>
<feature type="region of interest" description="Disordered" evidence="1">
    <location>
        <begin position="1"/>
        <end position="41"/>
    </location>
</feature>
<comment type="caution">
    <text evidence="4">The sequence shown here is derived from an EMBL/GenBank/DDBJ whole genome shotgun (WGS) entry which is preliminary data.</text>
</comment>
<feature type="transmembrane region" description="Helical" evidence="2">
    <location>
        <begin position="48"/>
        <end position="71"/>
    </location>
</feature>
<organism evidence="4 5">
    <name type="scientific">Ornithinibacter aureus</name>
    <dbReference type="NCBI Taxonomy" id="622664"/>
    <lineage>
        <taxon>Bacteria</taxon>
        <taxon>Bacillati</taxon>
        <taxon>Actinomycetota</taxon>
        <taxon>Actinomycetes</taxon>
        <taxon>Micrococcales</taxon>
        <taxon>Intrasporangiaceae</taxon>
        <taxon>Ornithinibacter</taxon>
    </lineage>
</organism>
<evidence type="ECO:0000256" key="2">
    <source>
        <dbReference type="SAM" id="Phobius"/>
    </source>
</evidence>
<dbReference type="Proteomes" id="UP001500390">
    <property type="component" value="Unassembled WGS sequence"/>
</dbReference>
<keyword evidence="2" id="KW-0472">Membrane</keyword>
<accession>A0ABP8K4X0</accession>
<evidence type="ECO:0000259" key="3">
    <source>
        <dbReference type="Pfam" id="PF03713"/>
    </source>
</evidence>
<sequence length="251" mass="26373">MSEVGVRGHVAHASSGAPVETEAEPDGHDGPAGESTPKGPGHWGKLEVTLVATALALVALLAAGLVGAGVAKQWASPGDHSPEAGFARDMQTHHAQAVEMSLIIRDKTSDPTLRAVSYDIITAQQQQAGQMYGWLTQWGLNQTSPDGAMSWMDTTTSMSDMEGSATPEDAALQADGLMPGMASETEMDLLEAATGQEAERMFLTLMIKHHQGGIQMADAILEQTDRGEVVALASAIRSAQSTEIKQLTSLL</sequence>
<protein>
    <recommendedName>
        <fullName evidence="3">DUF305 domain-containing protein</fullName>
    </recommendedName>
</protein>
<keyword evidence="5" id="KW-1185">Reference proteome</keyword>
<dbReference type="EMBL" id="BAABFX010000038">
    <property type="protein sequence ID" value="GAA4400221.1"/>
    <property type="molecule type" value="Genomic_DNA"/>
</dbReference>
<dbReference type="RefSeq" id="WP_159902852.1">
    <property type="nucleotide sequence ID" value="NZ_BAABFX010000038.1"/>
</dbReference>
<dbReference type="PANTHER" id="PTHR36933">
    <property type="entry name" value="SLL0788 PROTEIN"/>
    <property type="match status" value="1"/>
</dbReference>
<proteinExistence type="predicted"/>
<name>A0ABP8K4X0_9MICO</name>
<evidence type="ECO:0000313" key="5">
    <source>
        <dbReference type="Proteomes" id="UP001500390"/>
    </source>
</evidence>
<dbReference type="InterPro" id="IPR012347">
    <property type="entry name" value="Ferritin-like"/>
</dbReference>
<reference evidence="5" key="1">
    <citation type="journal article" date="2019" name="Int. J. Syst. Evol. Microbiol.">
        <title>The Global Catalogue of Microorganisms (GCM) 10K type strain sequencing project: providing services to taxonomists for standard genome sequencing and annotation.</title>
        <authorList>
            <consortium name="The Broad Institute Genomics Platform"/>
            <consortium name="The Broad Institute Genome Sequencing Center for Infectious Disease"/>
            <person name="Wu L."/>
            <person name="Ma J."/>
        </authorList>
    </citation>
    <scope>NUCLEOTIDE SEQUENCE [LARGE SCALE GENOMIC DNA]</scope>
    <source>
        <strain evidence="5">JCM 17738</strain>
    </source>
</reference>
<dbReference type="PANTHER" id="PTHR36933:SF1">
    <property type="entry name" value="SLL0788 PROTEIN"/>
    <property type="match status" value="1"/>
</dbReference>
<evidence type="ECO:0000313" key="4">
    <source>
        <dbReference type="EMBL" id="GAA4400221.1"/>
    </source>
</evidence>
<keyword evidence="2" id="KW-0812">Transmembrane</keyword>